<dbReference type="Proteomes" id="UP001595755">
    <property type="component" value="Unassembled WGS sequence"/>
</dbReference>
<organism evidence="3 4">
    <name type="scientific">Cohnella boryungensis</name>
    <dbReference type="NCBI Taxonomy" id="768479"/>
    <lineage>
        <taxon>Bacteria</taxon>
        <taxon>Bacillati</taxon>
        <taxon>Bacillota</taxon>
        <taxon>Bacilli</taxon>
        <taxon>Bacillales</taxon>
        <taxon>Paenibacillaceae</taxon>
        <taxon>Cohnella</taxon>
    </lineage>
</organism>
<comment type="caution">
    <text evidence="3">The sequence shown here is derived from an EMBL/GenBank/DDBJ whole genome shotgun (WGS) entry which is preliminary data.</text>
</comment>
<accession>A0ABV8SJS0</accession>
<evidence type="ECO:0000313" key="4">
    <source>
        <dbReference type="Proteomes" id="UP001595755"/>
    </source>
</evidence>
<evidence type="ECO:0000256" key="2">
    <source>
        <dbReference type="SAM" id="SignalP"/>
    </source>
</evidence>
<dbReference type="RefSeq" id="WP_204604563.1">
    <property type="nucleotide sequence ID" value="NZ_JBHSED010000071.1"/>
</dbReference>
<evidence type="ECO:0000256" key="1">
    <source>
        <dbReference type="SAM" id="MobiDB-lite"/>
    </source>
</evidence>
<feature type="chain" id="PRO_5046163328" description="Lipoprotein" evidence="2">
    <location>
        <begin position="26"/>
        <end position="285"/>
    </location>
</feature>
<feature type="signal peptide" evidence="2">
    <location>
        <begin position="1"/>
        <end position="25"/>
    </location>
</feature>
<sequence length="285" mass="31286">MKKKGQKQALIRTFMLSAILTATLAACSNSEESPSSSPAPVVPSASAAAQPASPSAEPSANESPALEQIATADAQKFLNALKLEDAEKLAGLMAFAENEYTSEQMEQVLTGLRQQFDKLGDLQLKLDSNEQDESYYIENFILQGVREGKESSIPLQVKYRKQDGPAADLPEEQRRPLYDSPYIGLYLVAARDAQRYLDALRQQDADSLAIHLGMDESTEEAKTAVRSLLAVYAGKLDLAAAEVVALGYEADQERYLFELRDGRKQAHGLQVDRSTMLIVDDWAQP</sequence>
<keyword evidence="4" id="KW-1185">Reference proteome</keyword>
<keyword evidence="2" id="KW-0732">Signal</keyword>
<gene>
    <name evidence="3" type="ORF">ACFO1S_27300</name>
</gene>
<dbReference type="EMBL" id="JBHSED010000071">
    <property type="protein sequence ID" value="MFC4307137.1"/>
    <property type="molecule type" value="Genomic_DNA"/>
</dbReference>
<protein>
    <recommendedName>
        <fullName evidence="5">Lipoprotein</fullName>
    </recommendedName>
</protein>
<evidence type="ECO:0008006" key="5">
    <source>
        <dbReference type="Google" id="ProtNLM"/>
    </source>
</evidence>
<dbReference type="PROSITE" id="PS51257">
    <property type="entry name" value="PROKAR_LIPOPROTEIN"/>
    <property type="match status" value="1"/>
</dbReference>
<proteinExistence type="predicted"/>
<feature type="region of interest" description="Disordered" evidence="1">
    <location>
        <begin position="28"/>
        <end position="64"/>
    </location>
</feature>
<reference evidence="4" key="1">
    <citation type="journal article" date="2019" name="Int. J. Syst. Evol. Microbiol.">
        <title>The Global Catalogue of Microorganisms (GCM) 10K type strain sequencing project: providing services to taxonomists for standard genome sequencing and annotation.</title>
        <authorList>
            <consortium name="The Broad Institute Genomics Platform"/>
            <consortium name="The Broad Institute Genome Sequencing Center for Infectious Disease"/>
            <person name="Wu L."/>
            <person name="Ma J."/>
        </authorList>
    </citation>
    <scope>NUCLEOTIDE SEQUENCE [LARGE SCALE GENOMIC DNA]</scope>
    <source>
        <strain evidence="4">CGMCC 4.1641</strain>
    </source>
</reference>
<evidence type="ECO:0000313" key="3">
    <source>
        <dbReference type="EMBL" id="MFC4307137.1"/>
    </source>
</evidence>
<name>A0ABV8SJS0_9BACL</name>